<keyword evidence="2" id="KW-1185">Reference proteome</keyword>
<accession>A0ABY1KHL5</accession>
<proteinExistence type="predicted"/>
<evidence type="ECO:0000313" key="1">
    <source>
        <dbReference type="EMBL" id="SIR73582.1"/>
    </source>
</evidence>
<name>A0ABY1KHL5_9BACL</name>
<evidence type="ECO:0008006" key="3">
    <source>
        <dbReference type="Google" id="ProtNLM"/>
    </source>
</evidence>
<protein>
    <recommendedName>
        <fullName evidence="3">N-acetyltransferase domain-containing protein</fullName>
    </recommendedName>
</protein>
<organism evidence="1 2">
    <name type="scientific">Paenibacillus macquariensis</name>
    <dbReference type="NCBI Taxonomy" id="948756"/>
    <lineage>
        <taxon>Bacteria</taxon>
        <taxon>Bacillati</taxon>
        <taxon>Bacillota</taxon>
        <taxon>Bacilli</taxon>
        <taxon>Bacillales</taxon>
        <taxon>Paenibacillaceae</taxon>
        <taxon>Paenibacillus</taxon>
    </lineage>
</organism>
<comment type="caution">
    <text evidence="1">The sequence shown here is derived from an EMBL/GenBank/DDBJ whole genome shotgun (WGS) entry which is preliminary data.</text>
</comment>
<dbReference type="Proteomes" id="UP000186666">
    <property type="component" value="Unassembled WGS sequence"/>
</dbReference>
<sequence length="140" mass="16431">MSTMQIILKEIEHQLITYLDTLENQYGLKYSLDFEHNRIEIRGQTVKTDNFKMFFFSIFDKDEEGPGQIALDTLFLPFEVRHNGIVLKLMDITYQIAEKHRYTTIVVGMVEGFYNALVRRGAYPLNYETVQIVGRTNLKK</sequence>
<dbReference type="EMBL" id="FTNK01000053">
    <property type="protein sequence ID" value="SIR73582.1"/>
    <property type="molecule type" value="Genomic_DNA"/>
</dbReference>
<evidence type="ECO:0000313" key="2">
    <source>
        <dbReference type="Proteomes" id="UP000186666"/>
    </source>
</evidence>
<dbReference type="RefSeq" id="WP_068591007.1">
    <property type="nucleotide sequence ID" value="NZ_FTNK01000053.1"/>
</dbReference>
<reference evidence="1 2" key="1">
    <citation type="submission" date="2017-01" db="EMBL/GenBank/DDBJ databases">
        <authorList>
            <person name="Varghese N."/>
            <person name="Submissions S."/>
        </authorList>
    </citation>
    <scope>NUCLEOTIDE SEQUENCE [LARGE SCALE GENOMIC DNA]</scope>
    <source>
        <strain evidence="1 2">ATCC 23464</strain>
    </source>
</reference>
<gene>
    <name evidence="1" type="ORF">SAMN05421578_1532</name>
</gene>